<dbReference type="InterPro" id="IPR013783">
    <property type="entry name" value="Ig-like_fold"/>
</dbReference>
<dbReference type="AlphaFoldDB" id="A0A382CRR8"/>
<dbReference type="GO" id="GO:0005764">
    <property type="term" value="C:lysosome"/>
    <property type="evidence" value="ECO:0007669"/>
    <property type="project" value="UniProtKB-SubCell"/>
</dbReference>
<evidence type="ECO:0000256" key="7">
    <source>
        <dbReference type="ARBA" id="ARBA00023228"/>
    </source>
</evidence>
<evidence type="ECO:0000256" key="4">
    <source>
        <dbReference type="ARBA" id="ARBA00022729"/>
    </source>
</evidence>
<protein>
    <recommendedName>
        <fullName evidence="3">beta-mannosidase</fullName>
        <ecNumber evidence="3">3.2.1.25</ecNumber>
    </recommendedName>
</protein>
<evidence type="ECO:0000259" key="9">
    <source>
        <dbReference type="Pfam" id="PF22666"/>
    </source>
</evidence>
<dbReference type="InterPro" id="IPR050887">
    <property type="entry name" value="Beta-mannosidase_GH2"/>
</dbReference>
<feature type="domain" description="Beta-mannosidase-like galactose-binding" evidence="9">
    <location>
        <begin position="13"/>
        <end position="186"/>
    </location>
</feature>
<feature type="non-terminal residue" evidence="10">
    <location>
        <position position="267"/>
    </location>
</feature>
<reference evidence="10" key="1">
    <citation type="submission" date="2018-05" db="EMBL/GenBank/DDBJ databases">
        <authorList>
            <person name="Lanie J.A."/>
            <person name="Ng W.-L."/>
            <person name="Kazmierczak K.M."/>
            <person name="Andrzejewski T.M."/>
            <person name="Davidsen T.M."/>
            <person name="Wayne K.J."/>
            <person name="Tettelin H."/>
            <person name="Glass J.I."/>
            <person name="Rusch D."/>
            <person name="Podicherti R."/>
            <person name="Tsui H.-C.T."/>
            <person name="Winkler M.E."/>
        </authorList>
    </citation>
    <scope>NUCLEOTIDE SEQUENCE</scope>
</reference>
<evidence type="ECO:0000256" key="6">
    <source>
        <dbReference type="ARBA" id="ARBA00023180"/>
    </source>
</evidence>
<dbReference type="Gene3D" id="2.60.120.260">
    <property type="entry name" value="Galactose-binding domain-like"/>
    <property type="match status" value="1"/>
</dbReference>
<dbReference type="EC" id="3.2.1.25" evidence="3"/>
<dbReference type="EMBL" id="UINC01035825">
    <property type="protein sequence ID" value="SVB28848.1"/>
    <property type="molecule type" value="Genomic_DNA"/>
</dbReference>
<dbReference type="InterPro" id="IPR008979">
    <property type="entry name" value="Galactose-bd-like_sf"/>
</dbReference>
<dbReference type="PANTHER" id="PTHR43730">
    <property type="entry name" value="BETA-MANNOSIDASE"/>
    <property type="match status" value="1"/>
</dbReference>
<sequence length="267" mass="31057">MESEALLISVENWMFRQAGTETWYPAEVPGHVHTDLLKNGLIPDPFIGTNELDVQWVENEDWEYLSHFQINRSHLQHDRIDLTFEGLDTYADIILNDSLILQTDNMYIPWSVDVKKYLRMGENVLQVYFHSPVLWGQKKLNTHPHLIPASNESKPVGQQTSVFTRKAQYHYGWDWGPRLVTSGIWRPVTLQAWSGARINDIYCHLDSLSKYSADYSIKLSVESVNEIDAELTIRMADKTTSHRAYLKQGYNNLIINRSIKNPILWWP</sequence>
<keyword evidence="5" id="KW-0378">Hydrolase</keyword>
<name>A0A382CRR8_9ZZZZ</name>
<dbReference type="SUPFAM" id="SSF49303">
    <property type="entry name" value="beta-Galactosidase/glucuronidase domain"/>
    <property type="match status" value="1"/>
</dbReference>
<proteinExistence type="predicted"/>
<evidence type="ECO:0000313" key="10">
    <source>
        <dbReference type="EMBL" id="SVB28848.1"/>
    </source>
</evidence>
<organism evidence="10">
    <name type="scientific">marine metagenome</name>
    <dbReference type="NCBI Taxonomy" id="408172"/>
    <lineage>
        <taxon>unclassified sequences</taxon>
        <taxon>metagenomes</taxon>
        <taxon>ecological metagenomes</taxon>
    </lineage>
</organism>
<dbReference type="PANTHER" id="PTHR43730:SF1">
    <property type="entry name" value="BETA-MANNOSIDASE"/>
    <property type="match status" value="1"/>
</dbReference>
<keyword evidence="4" id="KW-0732">Signal</keyword>
<keyword evidence="8" id="KW-0326">Glycosidase</keyword>
<dbReference type="InterPro" id="IPR036156">
    <property type="entry name" value="Beta-gal/glucu_dom_sf"/>
</dbReference>
<keyword evidence="7" id="KW-0458">Lysosome</keyword>
<keyword evidence="6" id="KW-0325">Glycoprotein</keyword>
<gene>
    <name evidence="10" type="ORF">METZ01_LOCUS181702</name>
</gene>
<accession>A0A382CRR8</accession>
<dbReference type="SUPFAM" id="SSF49785">
    <property type="entry name" value="Galactose-binding domain-like"/>
    <property type="match status" value="1"/>
</dbReference>
<dbReference type="Pfam" id="PF22666">
    <property type="entry name" value="Glyco_hydro_2_N2"/>
    <property type="match status" value="1"/>
</dbReference>
<dbReference type="GO" id="GO:0006516">
    <property type="term" value="P:glycoprotein catabolic process"/>
    <property type="evidence" value="ECO:0007669"/>
    <property type="project" value="TreeGrafter"/>
</dbReference>
<dbReference type="FunFam" id="2.60.120.260:FF:000060">
    <property type="entry name" value="Probable beta-mannosidase"/>
    <property type="match status" value="1"/>
</dbReference>
<evidence type="ECO:0000256" key="8">
    <source>
        <dbReference type="ARBA" id="ARBA00023295"/>
    </source>
</evidence>
<comment type="subcellular location">
    <subcellularLocation>
        <location evidence="2">Lysosome</location>
    </subcellularLocation>
</comment>
<dbReference type="GO" id="GO:0004567">
    <property type="term" value="F:beta-mannosidase activity"/>
    <property type="evidence" value="ECO:0007669"/>
    <property type="project" value="UniProtKB-EC"/>
</dbReference>
<evidence type="ECO:0000256" key="5">
    <source>
        <dbReference type="ARBA" id="ARBA00022801"/>
    </source>
</evidence>
<evidence type="ECO:0000256" key="2">
    <source>
        <dbReference type="ARBA" id="ARBA00004371"/>
    </source>
</evidence>
<comment type="catalytic activity">
    <reaction evidence="1">
        <text>Hydrolysis of terminal, non-reducing beta-D-mannose residues in beta-D-mannosides.</text>
        <dbReference type="EC" id="3.2.1.25"/>
    </reaction>
</comment>
<evidence type="ECO:0000256" key="3">
    <source>
        <dbReference type="ARBA" id="ARBA00012754"/>
    </source>
</evidence>
<dbReference type="Gene3D" id="2.60.40.10">
    <property type="entry name" value="Immunoglobulins"/>
    <property type="match status" value="1"/>
</dbReference>
<evidence type="ECO:0000256" key="1">
    <source>
        <dbReference type="ARBA" id="ARBA00000829"/>
    </source>
</evidence>
<dbReference type="InterPro" id="IPR054593">
    <property type="entry name" value="Beta-mannosidase-like_N2"/>
</dbReference>